<dbReference type="GO" id="GO:0006171">
    <property type="term" value="P:cAMP biosynthetic process"/>
    <property type="evidence" value="ECO:0007669"/>
    <property type="project" value="InterPro"/>
</dbReference>
<feature type="domain" description="Adenylate cyclase class-I N-terminal" evidence="1">
    <location>
        <begin position="22"/>
        <end position="215"/>
    </location>
</feature>
<dbReference type="PANTHER" id="PTHR38760">
    <property type="entry name" value="ADENYLATE CYCLASE"/>
    <property type="match status" value="1"/>
</dbReference>
<proteinExistence type="predicted"/>
<evidence type="ECO:0000313" key="2">
    <source>
        <dbReference type="EMBL" id="QQD18937.1"/>
    </source>
</evidence>
<evidence type="ECO:0000313" key="3">
    <source>
        <dbReference type="Proteomes" id="UP000596063"/>
    </source>
</evidence>
<gene>
    <name evidence="2" type="ORF">I6N98_03495</name>
</gene>
<dbReference type="KEGG" id="snan:I6N98_03495"/>
<organism evidence="2 3">
    <name type="scientific">Spongiibacter nanhainus</name>
    <dbReference type="NCBI Taxonomy" id="2794344"/>
    <lineage>
        <taxon>Bacteria</taxon>
        <taxon>Pseudomonadati</taxon>
        <taxon>Pseudomonadota</taxon>
        <taxon>Gammaproteobacteria</taxon>
        <taxon>Cellvibrionales</taxon>
        <taxon>Spongiibacteraceae</taxon>
        <taxon>Spongiibacter</taxon>
    </lineage>
</organism>
<reference evidence="2 3" key="1">
    <citation type="submission" date="2020-12" db="EMBL/GenBank/DDBJ databases">
        <authorList>
            <person name="Shan Y."/>
        </authorList>
    </citation>
    <scope>NUCLEOTIDE SEQUENCE [LARGE SCALE GENOMIC DNA]</scope>
    <source>
        <strain evidence="3">csc3.9</strain>
    </source>
</reference>
<dbReference type="InterPro" id="IPR024685">
    <property type="entry name" value="Adenylate_cyclase_1_N"/>
</dbReference>
<dbReference type="Proteomes" id="UP000596063">
    <property type="component" value="Chromosome"/>
</dbReference>
<dbReference type="AlphaFoldDB" id="A0A7T4UQW9"/>
<dbReference type="Pfam" id="PF12633">
    <property type="entry name" value="Adenyl_cycl_N"/>
    <property type="match status" value="1"/>
</dbReference>
<sequence length="924" mass="105406">MSEPESLSPLFDRGIDVPRMGEIRARFLELNQQRLRRARSVLPSRQQVFFDLLPLLFHINHPMLPGYHSQQAPCGIDNYRADAKTLERVRQHIARGFSYPTQAPVENQIRSLFLMGSCGSVGHGDSSDLDVWLCHRSGLEANALQQLHDKAAGVARWAAELGLDVHFFLMDSAQFRRGENERLSADAAGTSQHYLLLDEFYRSALLMAGRYPVWWLVPPEEEVNYREYVALLHTQGYIGADESIDFGGVGRIPAGEFIGAGIWQLYKAIASPYKAILKLLLTEAYASQFPKVSPLSLTLKEAVYHQALSADQADPYLLMYWRLEDYLRGRGEFDRLELVRRAFYFKTELRLSGSVGPRHAWRRDLLADLIAQWQWPWESVLGLDTRHRWKLRRVREEHRFLVAELTHSYRFLREFATSSNSAALIRSEDMVLLGRKLFAAFERKHNKIEWLNPGIAPDISEAQLYVHRDGFGEQRRWLVSASSQHSFDADSVLEENRRLSGLLCWCICNGLLTASSRLRLVGRRDSLTDTQLQQLADHLRRHLPPGLAAADAERHVDFSRPKRVEKLLIYPNVDRDALSHLGGGLGYQASHYPVYSVELVVVNSWGEVVSHACRGSSALLDLLRIYQQILVSTQPGEPAPEVEVLCLHSADAPLQQHLRGLMTDIIPVFKPADGTQARYLLKLHSGFYIIQCQHEEMQLVLAQNYSQLVQCLGRGQSVYSPVILDRFCVPDSALASIIRRSTEADCYLFVHWREGEVDVFLRDERGSLAFSSMPYHSREQVIMSLSRFLHHSRLEQQGDYQIHLLELSAEGGWHSEAMDPPSDLDDGGTAPLHLEAMVQDSAETPPLFDFSCEGRRFRYQDFGADLIDRVAQELFAGAAEHLAYQTLDRLSLGPGQQTSVYWRYKHYLEDMLNAAIDQRRFHHR</sequence>
<accession>A0A7T4UQW9</accession>
<dbReference type="RefSeq" id="WP_198570423.1">
    <property type="nucleotide sequence ID" value="NZ_CP066167.1"/>
</dbReference>
<dbReference type="InterPro" id="IPR000274">
    <property type="entry name" value="Adenylate_cyclase_1"/>
</dbReference>
<dbReference type="EMBL" id="CP066167">
    <property type="protein sequence ID" value="QQD18937.1"/>
    <property type="molecule type" value="Genomic_DNA"/>
</dbReference>
<dbReference type="Pfam" id="PF01295">
    <property type="entry name" value="Adenylate_cycl"/>
    <property type="match status" value="1"/>
</dbReference>
<protein>
    <submittedName>
        <fullName evidence="2">Class I adenylate cyclase</fullName>
    </submittedName>
</protein>
<name>A0A7T4UQW9_9GAMM</name>
<dbReference type="GO" id="GO:0004016">
    <property type="term" value="F:adenylate cyclase activity"/>
    <property type="evidence" value="ECO:0007669"/>
    <property type="project" value="InterPro"/>
</dbReference>
<dbReference type="PANTHER" id="PTHR38760:SF1">
    <property type="entry name" value="ADENYLATE CYCLASE"/>
    <property type="match status" value="1"/>
</dbReference>
<keyword evidence="3" id="KW-1185">Reference proteome</keyword>
<evidence type="ECO:0000259" key="1">
    <source>
        <dbReference type="Pfam" id="PF12633"/>
    </source>
</evidence>
<dbReference type="PIRSF" id="PIRSF001444">
    <property type="entry name" value="Adenylate_cycl"/>
    <property type="match status" value="1"/>
</dbReference>